<sequence length="196" mass="23057">MLEGNHDYQFIKYLVKNKYSEKDISTYNFSNANKNKAETNFLRNFIQDTRYNTKKMAIKIEDGKYNLLKLMTKSLPLIVQAMEQLQLIYITDLDNKEPFDMINKMNDDFKARGNTYKFKIGKQLINCDHIYASKIQGVNNNKNVYADNIIFIFFKVSLEDELPSFENNIPDNDELSLFINNKEHLPIKKILNDSDN</sequence>
<name>S0ASE5_FERAC</name>
<protein>
    <submittedName>
        <fullName evidence="1">Uncharacterized protein</fullName>
    </submittedName>
</protein>
<organism evidence="1 2">
    <name type="scientific">Ferroplasma acidarmanus Fer1</name>
    <dbReference type="NCBI Taxonomy" id="333146"/>
    <lineage>
        <taxon>Archaea</taxon>
        <taxon>Methanobacteriati</taxon>
        <taxon>Thermoplasmatota</taxon>
        <taxon>Thermoplasmata</taxon>
        <taxon>Thermoplasmatales</taxon>
        <taxon>Ferroplasmaceae</taxon>
        <taxon>Ferroplasma</taxon>
    </lineage>
</organism>
<dbReference type="AlphaFoldDB" id="S0ASE5"/>
<gene>
    <name evidence="1" type="ORF">FACI_IFERC00001G1925</name>
</gene>
<dbReference type="Proteomes" id="UP000014660">
    <property type="component" value="Chromosome"/>
</dbReference>
<evidence type="ECO:0000313" key="1">
    <source>
        <dbReference type="EMBL" id="AGO61901.1"/>
    </source>
</evidence>
<proteinExistence type="predicted"/>
<reference evidence="1 2" key="1">
    <citation type="journal article" date="2007" name="Proc. Natl. Acad. Sci. U.S.A.">
        <title>Genome dynamics in a natural archaeal population.</title>
        <authorList>
            <person name="Allen E.E."/>
            <person name="Tyson G.W."/>
            <person name="Whitaker R.J."/>
            <person name="Detter J.C."/>
            <person name="Richardson P.M."/>
            <person name="Banfield J.F."/>
        </authorList>
    </citation>
    <scope>NUCLEOTIDE SEQUENCE [LARGE SCALE GENOMIC DNA]</scope>
    <source>
        <strain evidence="2">fer1</strain>
    </source>
</reference>
<accession>S0ASE5</accession>
<dbReference type="EMBL" id="CP004145">
    <property type="protein sequence ID" value="AGO61901.1"/>
    <property type="molecule type" value="Genomic_DNA"/>
</dbReference>
<dbReference type="HOGENOM" id="CLU_1387533_0_0_2"/>
<keyword evidence="2" id="KW-1185">Reference proteome</keyword>
<evidence type="ECO:0000313" key="2">
    <source>
        <dbReference type="Proteomes" id="UP000014660"/>
    </source>
</evidence>
<dbReference type="KEGG" id="fac:FACI_IFERC01G1925"/>